<evidence type="ECO:0000313" key="1">
    <source>
        <dbReference type="EMBL" id="KYK62643.1"/>
    </source>
</evidence>
<name>A0A151H056_TOXGO</name>
<evidence type="ECO:0000313" key="2">
    <source>
        <dbReference type="Proteomes" id="UP000075225"/>
    </source>
</evidence>
<sequence>MFRDVETVLARVSTCWVWRRHMVRPLYGMRLVAYMRGWVTGCWLCVVMQSVWEMVGRFVEAREVREQMNAGACGVSRGNCRTT</sequence>
<organism evidence="1 2">
    <name type="scientific">Toxoplasma gondii TgCatPRC2</name>
    <dbReference type="NCBI Taxonomy" id="1130821"/>
    <lineage>
        <taxon>Eukaryota</taxon>
        <taxon>Sar</taxon>
        <taxon>Alveolata</taxon>
        <taxon>Apicomplexa</taxon>
        <taxon>Conoidasida</taxon>
        <taxon>Coccidia</taxon>
        <taxon>Eucoccidiorida</taxon>
        <taxon>Eimeriorina</taxon>
        <taxon>Sarcocystidae</taxon>
        <taxon>Toxoplasma</taxon>
    </lineage>
</organism>
<dbReference type="VEuPathDB" id="ToxoDB:TGPRC2_427320"/>
<dbReference type="EMBL" id="AHZP02002922">
    <property type="protein sequence ID" value="KYK62643.1"/>
    <property type="molecule type" value="Genomic_DNA"/>
</dbReference>
<proteinExistence type="predicted"/>
<dbReference type="AlphaFoldDB" id="A0A151H056"/>
<comment type="caution">
    <text evidence="1">The sequence shown here is derived from an EMBL/GenBank/DDBJ whole genome shotgun (WGS) entry which is preliminary data.</text>
</comment>
<reference evidence="2" key="1">
    <citation type="submission" date="2016-03" db="EMBL/GenBank/DDBJ databases">
        <authorList>
            <person name="Sibley D."/>
            <person name="Venepally P."/>
            <person name="Karamycheva S."/>
            <person name="Hadjithomas M."/>
            <person name="Khan A."/>
            <person name="Brunk B."/>
            <person name="Roos D."/>
            <person name="Caler E."/>
            <person name="Lorenzi H."/>
        </authorList>
    </citation>
    <scope>NUCLEOTIDE SEQUENCE [LARGE SCALE GENOMIC DNA]</scope>
    <source>
        <strain evidence="2">TgCatPRC2</strain>
    </source>
</reference>
<gene>
    <name evidence="1" type="ORF">TGPRC2_427320</name>
</gene>
<accession>A0A151H056</accession>
<dbReference type="Proteomes" id="UP000075225">
    <property type="component" value="Unassembled WGS sequence"/>
</dbReference>
<protein>
    <submittedName>
        <fullName evidence="1">Uncharacterized protein</fullName>
    </submittedName>
</protein>